<dbReference type="GO" id="GO:0005509">
    <property type="term" value="F:calcium ion binding"/>
    <property type="evidence" value="ECO:0007669"/>
    <property type="project" value="TreeGrafter"/>
</dbReference>
<dbReference type="InterPro" id="IPR035892">
    <property type="entry name" value="C2_domain_sf"/>
</dbReference>
<keyword evidence="3" id="KW-1185">Reference proteome</keyword>
<protein>
    <recommendedName>
        <fullName evidence="1">C2 domain-containing protein</fullName>
    </recommendedName>
</protein>
<proteinExistence type="predicted"/>
<evidence type="ECO:0000259" key="1">
    <source>
        <dbReference type="PROSITE" id="PS50004"/>
    </source>
</evidence>
<gene>
    <name evidence="2" type="ORF">OS493_008032</name>
</gene>
<dbReference type="GO" id="GO:0070382">
    <property type="term" value="C:exocytic vesicle"/>
    <property type="evidence" value="ECO:0007669"/>
    <property type="project" value="TreeGrafter"/>
</dbReference>
<evidence type="ECO:0000313" key="2">
    <source>
        <dbReference type="EMBL" id="KAJ7337874.1"/>
    </source>
</evidence>
<name>A0A9W9YIB7_9CNID</name>
<comment type="caution">
    <text evidence="2">The sequence shown here is derived from an EMBL/GenBank/DDBJ whole genome shotgun (WGS) entry which is preliminary data.</text>
</comment>
<reference evidence="2" key="1">
    <citation type="submission" date="2023-01" db="EMBL/GenBank/DDBJ databases">
        <title>Genome assembly of the deep-sea coral Lophelia pertusa.</title>
        <authorList>
            <person name="Herrera S."/>
            <person name="Cordes E."/>
        </authorList>
    </citation>
    <scope>NUCLEOTIDE SEQUENCE</scope>
    <source>
        <strain evidence="2">USNM1676648</strain>
        <tissue evidence="2">Polyp</tissue>
    </source>
</reference>
<dbReference type="EMBL" id="MU827780">
    <property type="protein sequence ID" value="KAJ7337874.1"/>
    <property type="molecule type" value="Genomic_DNA"/>
</dbReference>
<dbReference type="GO" id="GO:0030276">
    <property type="term" value="F:clathrin binding"/>
    <property type="evidence" value="ECO:0007669"/>
    <property type="project" value="TreeGrafter"/>
</dbReference>
<feature type="domain" description="C2" evidence="1">
    <location>
        <begin position="89"/>
        <end position="211"/>
    </location>
</feature>
<dbReference type="InterPro" id="IPR000008">
    <property type="entry name" value="C2_dom"/>
</dbReference>
<dbReference type="Pfam" id="PF00168">
    <property type="entry name" value="C2"/>
    <property type="match status" value="1"/>
</dbReference>
<dbReference type="GO" id="GO:0000149">
    <property type="term" value="F:SNARE binding"/>
    <property type="evidence" value="ECO:0007669"/>
    <property type="project" value="TreeGrafter"/>
</dbReference>
<dbReference type="SMART" id="SM00239">
    <property type="entry name" value="C2"/>
    <property type="match status" value="1"/>
</dbReference>
<dbReference type="Proteomes" id="UP001163046">
    <property type="component" value="Unassembled WGS sequence"/>
</dbReference>
<dbReference type="GO" id="GO:0001786">
    <property type="term" value="F:phosphatidylserine binding"/>
    <property type="evidence" value="ECO:0007669"/>
    <property type="project" value="TreeGrafter"/>
</dbReference>
<dbReference type="PANTHER" id="PTHR10024:SF348">
    <property type="entry name" value="SYNAPTOTAGMIN-17"/>
    <property type="match status" value="1"/>
</dbReference>
<evidence type="ECO:0000313" key="3">
    <source>
        <dbReference type="Proteomes" id="UP001163046"/>
    </source>
</evidence>
<dbReference type="GO" id="GO:0017156">
    <property type="term" value="P:calcium-ion regulated exocytosis"/>
    <property type="evidence" value="ECO:0007669"/>
    <property type="project" value="TreeGrafter"/>
</dbReference>
<sequence length="233" mass="27018">MDITLDLVASKLPLFYVYAIIVPYDGLFSKESFVQYTIKECSIGEVHEVRVQPLLVRRSVTDFPSLDRLPEDENRLTPDNPCASSSPYNLGQAHFIVNYDQHRTVLMVRLVKALNLSPFEKEWSKPCNPYVIVQLLPDYRHQLQSTVHKKTTNPRFDETFEFELSYKELQLQTLWLTFLSFDSSSRHDVIGQVVLPLADLSLSQDNVFRTDRNILAKVNVAKRSSEIHFQHFL</sequence>
<dbReference type="OrthoDB" id="67700at2759"/>
<dbReference type="GO" id="GO:0005886">
    <property type="term" value="C:plasma membrane"/>
    <property type="evidence" value="ECO:0007669"/>
    <property type="project" value="TreeGrafter"/>
</dbReference>
<dbReference type="PROSITE" id="PS50004">
    <property type="entry name" value="C2"/>
    <property type="match status" value="1"/>
</dbReference>
<organism evidence="2 3">
    <name type="scientific">Desmophyllum pertusum</name>
    <dbReference type="NCBI Taxonomy" id="174260"/>
    <lineage>
        <taxon>Eukaryota</taxon>
        <taxon>Metazoa</taxon>
        <taxon>Cnidaria</taxon>
        <taxon>Anthozoa</taxon>
        <taxon>Hexacorallia</taxon>
        <taxon>Scleractinia</taxon>
        <taxon>Caryophylliina</taxon>
        <taxon>Caryophylliidae</taxon>
        <taxon>Desmophyllum</taxon>
    </lineage>
</organism>
<accession>A0A9W9YIB7</accession>
<dbReference type="GO" id="GO:0005544">
    <property type="term" value="F:calcium-dependent phospholipid binding"/>
    <property type="evidence" value="ECO:0007669"/>
    <property type="project" value="TreeGrafter"/>
</dbReference>
<dbReference type="SUPFAM" id="SSF49562">
    <property type="entry name" value="C2 domain (Calcium/lipid-binding domain, CaLB)"/>
    <property type="match status" value="1"/>
</dbReference>
<dbReference type="AlphaFoldDB" id="A0A9W9YIB7"/>
<dbReference type="PANTHER" id="PTHR10024">
    <property type="entry name" value="SYNAPTOTAGMIN"/>
    <property type="match status" value="1"/>
</dbReference>
<dbReference type="Gene3D" id="2.60.40.150">
    <property type="entry name" value="C2 domain"/>
    <property type="match status" value="1"/>
</dbReference>